<dbReference type="GO" id="GO:0006747">
    <property type="term" value="P:FAD biosynthetic process"/>
    <property type="evidence" value="ECO:0007669"/>
    <property type="project" value="UniProtKB-UniPathway"/>
</dbReference>
<evidence type="ECO:0000256" key="5">
    <source>
        <dbReference type="ARBA" id="ARBA00022679"/>
    </source>
</evidence>
<keyword evidence="5" id="KW-0808">Transferase</keyword>
<accession>A0A4V1P2R8</accession>
<keyword evidence="9" id="KW-0067">ATP-binding</keyword>
<keyword evidence="6" id="KW-0548">Nucleotidyltransferase</keyword>
<dbReference type="GO" id="GO:0003919">
    <property type="term" value="F:FMN adenylyltransferase activity"/>
    <property type="evidence" value="ECO:0007669"/>
    <property type="project" value="UniProtKB-EC"/>
</dbReference>
<comment type="caution">
    <text evidence="12">The sequence shown here is derived from an EMBL/GenBank/DDBJ whole genome shotgun (WGS) entry which is preliminary data.</text>
</comment>
<evidence type="ECO:0000259" key="11">
    <source>
        <dbReference type="Pfam" id="PF06574"/>
    </source>
</evidence>
<evidence type="ECO:0000256" key="6">
    <source>
        <dbReference type="ARBA" id="ARBA00022695"/>
    </source>
</evidence>
<organism evidence="12 13">
    <name type="scientific">Rhizobium leguminosarum</name>
    <dbReference type="NCBI Taxonomy" id="384"/>
    <lineage>
        <taxon>Bacteria</taxon>
        <taxon>Pseudomonadati</taxon>
        <taxon>Pseudomonadota</taxon>
        <taxon>Alphaproteobacteria</taxon>
        <taxon>Hyphomicrobiales</taxon>
        <taxon>Rhizobiaceae</taxon>
        <taxon>Rhizobium/Agrobacterium group</taxon>
        <taxon>Rhizobium</taxon>
    </lineage>
</organism>
<keyword evidence="3" id="KW-0285">Flavoprotein</keyword>
<evidence type="ECO:0000256" key="4">
    <source>
        <dbReference type="ARBA" id="ARBA00022643"/>
    </source>
</evidence>
<keyword evidence="7" id="KW-0547">Nucleotide-binding</keyword>
<proteinExistence type="predicted"/>
<dbReference type="GO" id="GO:0005524">
    <property type="term" value="F:ATP binding"/>
    <property type="evidence" value="ECO:0007669"/>
    <property type="project" value="UniProtKB-KW"/>
</dbReference>
<reference evidence="12 13" key="1">
    <citation type="submission" date="2017-03" db="EMBL/GenBank/DDBJ databases">
        <authorList>
            <person name="Safronova V.I."/>
            <person name="Sazanova A.L."/>
            <person name="Chirak E.R."/>
        </authorList>
    </citation>
    <scope>NUCLEOTIDE SEQUENCE [LARGE SCALE GENOMIC DNA]</scope>
    <source>
        <strain evidence="12 13">Tri-43</strain>
    </source>
</reference>
<protein>
    <recommendedName>
        <fullName evidence="2">FAD synthase</fullName>
        <ecNumber evidence="2">2.7.7.2</ecNumber>
    </recommendedName>
</protein>
<dbReference type="Pfam" id="PF06574">
    <property type="entry name" value="FAD_syn"/>
    <property type="match status" value="1"/>
</dbReference>
<dbReference type="InterPro" id="IPR014729">
    <property type="entry name" value="Rossmann-like_a/b/a_fold"/>
</dbReference>
<dbReference type="UniPathway" id="UPA00277">
    <property type="reaction ID" value="UER00407"/>
</dbReference>
<keyword evidence="8" id="KW-0274">FAD</keyword>
<feature type="domain" description="FAD synthetase" evidence="11">
    <location>
        <begin position="21"/>
        <end position="53"/>
    </location>
</feature>
<comment type="catalytic activity">
    <reaction evidence="10">
        <text>FMN + ATP + H(+) = FAD + diphosphate</text>
        <dbReference type="Rhea" id="RHEA:17237"/>
        <dbReference type="ChEBI" id="CHEBI:15378"/>
        <dbReference type="ChEBI" id="CHEBI:30616"/>
        <dbReference type="ChEBI" id="CHEBI:33019"/>
        <dbReference type="ChEBI" id="CHEBI:57692"/>
        <dbReference type="ChEBI" id="CHEBI:58210"/>
        <dbReference type="EC" id="2.7.7.2"/>
    </reaction>
</comment>
<dbReference type="GO" id="GO:0009231">
    <property type="term" value="P:riboflavin biosynthetic process"/>
    <property type="evidence" value="ECO:0007669"/>
    <property type="project" value="InterPro"/>
</dbReference>
<gene>
    <name evidence="12" type="ORF">B5P46_06680</name>
</gene>
<evidence type="ECO:0000256" key="9">
    <source>
        <dbReference type="ARBA" id="ARBA00022840"/>
    </source>
</evidence>
<evidence type="ECO:0000313" key="12">
    <source>
        <dbReference type="EMBL" id="RXT28470.1"/>
    </source>
</evidence>
<evidence type="ECO:0000256" key="8">
    <source>
        <dbReference type="ARBA" id="ARBA00022827"/>
    </source>
</evidence>
<dbReference type="SUPFAM" id="SSF52374">
    <property type="entry name" value="Nucleotidylyl transferase"/>
    <property type="match status" value="1"/>
</dbReference>
<keyword evidence="4" id="KW-0288">FMN</keyword>
<dbReference type="AlphaFoldDB" id="A0A4V1P2R8"/>
<evidence type="ECO:0000256" key="10">
    <source>
        <dbReference type="ARBA" id="ARBA00049494"/>
    </source>
</evidence>
<evidence type="ECO:0000256" key="3">
    <source>
        <dbReference type="ARBA" id="ARBA00022630"/>
    </source>
</evidence>
<name>A0A4V1P2R8_RHILE</name>
<dbReference type="Gene3D" id="3.40.50.620">
    <property type="entry name" value="HUPs"/>
    <property type="match status" value="1"/>
</dbReference>
<evidence type="ECO:0000256" key="1">
    <source>
        <dbReference type="ARBA" id="ARBA00004726"/>
    </source>
</evidence>
<dbReference type="InterPro" id="IPR015864">
    <property type="entry name" value="FAD_synthase"/>
</dbReference>
<dbReference type="EC" id="2.7.7.2" evidence="2"/>
<sequence>MKRSQPMTVFHRNETREPLPAHLKGGVIAIGNFDGVHRSHQSVLSGRIKHVRRSSHWLIFSRRTCSC</sequence>
<evidence type="ECO:0000313" key="13">
    <source>
        <dbReference type="Proteomes" id="UP000290767"/>
    </source>
</evidence>
<dbReference type="Proteomes" id="UP000290767">
    <property type="component" value="Unassembled WGS sequence"/>
</dbReference>
<dbReference type="EMBL" id="MZMU01000003">
    <property type="protein sequence ID" value="RXT28470.1"/>
    <property type="molecule type" value="Genomic_DNA"/>
</dbReference>
<evidence type="ECO:0000256" key="7">
    <source>
        <dbReference type="ARBA" id="ARBA00022741"/>
    </source>
</evidence>
<comment type="pathway">
    <text evidence="1">Cofactor biosynthesis; FAD biosynthesis; FAD from FMN: step 1/1.</text>
</comment>
<evidence type="ECO:0000256" key="2">
    <source>
        <dbReference type="ARBA" id="ARBA00012393"/>
    </source>
</evidence>